<dbReference type="GO" id="GO:0008948">
    <property type="term" value="F:oxaloacetate decarboxylase activity"/>
    <property type="evidence" value="ECO:0007669"/>
    <property type="project" value="UniProtKB-UniRule"/>
</dbReference>
<name>A0A0J8GSE8_9ALTE</name>
<dbReference type="NCBIfam" id="NF003004">
    <property type="entry name" value="PRK03814.1"/>
    <property type="match status" value="1"/>
</dbReference>
<dbReference type="PATRIC" id="fig|1513271.3.peg.1403"/>
<dbReference type="GO" id="GO:0036376">
    <property type="term" value="P:sodium ion export across plasma membrane"/>
    <property type="evidence" value="ECO:0007669"/>
    <property type="project" value="InterPro"/>
</dbReference>
<evidence type="ECO:0000313" key="19">
    <source>
        <dbReference type="Proteomes" id="UP000037600"/>
    </source>
</evidence>
<evidence type="ECO:0000256" key="13">
    <source>
        <dbReference type="ARBA" id="ARBA00023136"/>
    </source>
</evidence>
<comment type="subunit">
    <text evidence="5 16">Heterotrimer of an alpha, a beta and a gamma subunit.</text>
</comment>
<evidence type="ECO:0000256" key="12">
    <source>
        <dbReference type="ARBA" id="ARBA00023065"/>
    </source>
</evidence>
<keyword evidence="13 16" id="KW-0472">Membrane</keyword>
<protein>
    <recommendedName>
        <fullName evidence="16">Probable oxaloacetate decarboxylase gamma chain</fullName>
        <ecNumber evidence="16">7.2.4.2</ecNumber>
    </recommendedName>
</protein>
<gene>
    <name evidence="16" type="primary">oadG</name>
    <name evidence="18" type="ORF">XM47_06830</name>
</gene>
<evidence type="ECO:0000256" key="4">
    <source>
        <dbReference type="ARBA" id="ARBA00005844"/>
    </source>
</evidence>
<keyword evidence="19" id="KW-1185">Reference proteome</keyword>
<keyword evidence="14 16" id="KW-0739">Sodium transport</keyword>
<comment type="caution">
    <text evidence="18">The sequence shown here is derived from an EMBL/GenBank/DDBJ whole genome shotgun (WGS) entry which is preliminary data.</text>
</comment>
<keyword evidence="8 16" id="KW-0812">Transmembrane</keyword>
<dbReference type="STRING" id="1513271.XM47_06830"/>
<evidence type="ECO:0000256" key="2">
    <source>
        <dbReference type="ARBA" id="ARBA00003002"/>
    </source>
</evidence>
<evidence type="ECO:0000313" key="18">
    <source>
        <dbReference type="EMBL" id="KMT65725.1"/>
    </source>
</evidence>
<evidence type="ECO:0000256" key="10">
    <source>
        <dbReference type="ARBA" id="ARBA00022989"/>
    </source>
</evidence>
<evidence type="ECO:0000256" key="11">
    <source>
        <dbReference type="ARBA" id="ARBA00023053"/>
    </source>
</evidence>
<dbReference type="Pfam" id="PF04277">
    <property type="entry name" value="OAD_gamma"/>
    <property type="match status" value="1"/>
</dbReference>
<evidence type="ECO:0000256" key="3">
    <source>
        <dbReference type="ARBA" id="ARBA00004162"/>
    </source>
</evidence>
<dbReference type="GO" id="GO:0015081">
    <property type="term" value="F:sodium ion transmembrane transporter activity"/>
    <property type="evidence" value="ECO:0007669"/>
    <property type="project" value="UniProtKB-UniRule"/>
</dbReference>
<comment type="similarity">
    <text evidence="4 16 17">Belongs to the OadG family.</text>
</comment>
<sequence>MENNIGSILLEAANLLLVGMVSVFLFLGLLIVCINLMSKLVGGDAPASTSVKTPSRTRNVQKNVKDDKVVAAISAAVHQYRQDHK</sequence>
<evidence type="ECO:0000256" key="16">
    <source>
        <dbReference type="HAMAP-Rule" id="MF_00404"/>
    </source>
</evidence>
<dbReference type="InterPro" id="IPR023424">
    <property type="entry name" value="OadG"/>
</dbReference>
<keyword evidence="6 16" id="KW-0813">Transport</keyword>
<evidence type="ECO:0000256" key="17">
    <source>
        <dbReference type="RuleBase" id="RU004278"/>
    </source>
</evidence>
<dbReference type="AlphaFoldDB" id="A0A0J8GSE8"/>
<keyword evidence="12 16" id="KW-0406">Ion transport</keyword>
<dbReference type="EMBL" id="LAZL01000009">
    <property type="protein sequence ID" value="KMT65725.1"/>
    <property type="molecule type" value="Genomic_DNA"/>
</dbReference>
<evidence type="ECO:0000256" key="9">
    <source>
        <dbReference type="ARBA" id="ARBA00022967"/>
    </source>
</evidence>
<proteinExistence type="inferred from homology"/>
<keyword evidence="10 16" id="KW-1133">Transmembrane helix</keyword>
<evidence type="ECO:0000256" key="8">
    <source>
        <dbReference type="ARBA" id="ARBA00022692"/>
    </source>
</evidence>
<dbReference type="HAMAP" id="MF_00404">
    <property type="entry name" value="OadG"/>
    <property type="match status" value="1"/>
</dbReference>
<evidence type="ECO:0000256" key="6">
    <source>
        <dbReference type="ARBA" id="ARBA00022448"/>
    </source>
</evidence>
<accession>A0A0J8GSE8</accession>
<dbReference type="Proteomes" id="UP000037600">
    <property type="component" value="Unassembled WGS sequence"/>
</dbReference>
<reference evidence="18 19" key="1">
    <citation type="submission" date="2015-04" db="EMBL/GenBank/DDBJ databases">
        <title>Draft Genome Sequence of the Novel Agar-Digesting Marine Bacterium Q1.</title>
        <authorList>
            <person name="Li Y."/>
            <person name="Li D."/>
            <person name="Chen G."/>
            <person name="Du Z."/>
        </authorList>
    </citation>
    <scope>NUCLEOTIDE SEQUENCE [LARGE SCALE GENOMIC DNA]</scope>
    <source>
        <strain evidence="18 19">Q1</strain>
    </source>
</reference>
<dbReference type="InterPro" id="IPR005899">
    <property type="entry name" value="Na_pump_deCOase"/>
</dbReference>
<evidence type="ECO:0000256" key="15">
    <source>
        <dbReference type="ARBA" id="ARBA00048176"/>
    </source>
</evidence>
<dbReference type="RefSeq" id="WP_048691054.1">
    <property type="nucleotide sequence ID" value="NZ_KQ130486.1"/>
</dbReference>
<keyword evidence="7 16" id="KW-1003">Cell membrane</keyword>
<evidence type="ECO:0000256" key="14">
    <source>
        <dbReference type="ARBA" id="ARBA00023201"/>
    </source>
</evidence>
<organism evidence="18 19">
    <name type="scientific">Catenovulum maritimum</name>
    <dbReference type="NCBI Taxonomy" id="1513271"/>
    <lineage>
        <taxon>Bacteria</taxon>
        <taxon>Pseudomonadati</taxon>
        <taxon>Pseudomonadota</taxon>
        <taxon>Gammaproteobacteria</taxon>
        <taxon>Alteromonadales</taxon>
        <taxon>Alteromonadaceae</taxon>
        <taxon>Catenovulum</taxon>
    </lineage>
</organism>
<dbReference type="GO" id="GO:0005886">
    <property type="term" value="C:plasma membrane"/>
    <property type="evidence" value="ECO:0007669"/>
    <property type="project" value="UniProtKB-SubCell"/>
</dbReference>
<dbReference type="GO" id="GO:0015451">
    <property type="term" value="F:decarboxylation-driven active transmembrane transporter activity"/>
    <property type="evidence" value="ECO:0007669"/>
    <property type="project" value="UniProtKB-EC"/>
</dbReference>
<dbReference type="NCBIfam" id="TIGR01195">
    <property type="entry name" value="oadG_fam"/>
    <property type="match status" value="1"/>
</dbReference>
<dbReference type="EC" id="7.2.4.2" evidence="16"/>
<comment type="catalytic activity">
    <reaction evidence="15 16 17">
        <text>oxaloacetate + 2 Na(+)(in) + H(+) = pyruvate + 2 Na(+)(out) + CO2</text>
        <dbReference type="Rhea" id="RHEA:57724"/>
        <dbReference type="ChEBI" id="CHEBI:15361"/>
        <dbReference type="ChEBI" id="CHEBI:15378"/>
        <dbReference type="ChEBI" id="CHEBI:16452"/>
        <dbReference type="ChEBI" id="CHEBI:16526"/>
        <dbReference type="ChEBI" id="CHEBI:29101"/>
        <dbReference type="EC" id="7.2.4.2"/>
    </reaction>
</comment>
<evidence type="ECO:0000256" key="1">
    <source>
        <dbReference type="ARBA" id="ARBA00001959"/>
    </source>
</evidence>
<keyword evidence="11 16" id="KW-0915">Sodium</keyword>
<evidence type="ECO:0000256" key="5">
    <source>
        <dbReference type="ARBA" id="ARBA00011869"/>
    </source>
</evidence>
<keyword evidence="9 16" id="KW-1278">Translocase</keyword>
<evidence type="ECO:0000256" key="7">
    <source>
        <dbReference type="ARBA" id="ARBA00022475"/>
    </source>
</evidence>
<comment type="subcellular location">
    <subcellularLocation>
        <location evidence="3 16 17">Cell membrane</location>
        <topology evidence="3 16 17">Single-pass membrane protein</topology>
    </subcellularLocation>
</comment>
<dbReference type="OrthoDB" id="6215597at2"/>
<comment type="function">
    <text evidence="2 16 17">Catalyzes the decarboxylation of oxaloacetate coupled to Na(+) translocation.</text>
</comment>
<feature type="transmembrane region" description="Helical" evidence="16 17">
    <location>
        <begin position="12"/>
        <end position="34"/>
    </location>
</feature>
<comment type="cofactor">
    <cofactor evidence="1 16 17">
        <name>Na(+)</name>
        <dbReference type="ChEBI" id="CHEBI:29101"/>
    </cofactor>
</comment>